<protein>
    <recommendedName>
        <fullName evidence="6">Beta-xylanase</fullName>
        <ecNumber evidence="6">3.2.1.8</ecNumber>
    </recommendedName>
</protein>
<evidence type="ECO:0000259" key="7">
    <source>
        <dbReference type="PROSITE" id="PS51760"/>
    </source>
</evidence>
<reference evidence="8 9" key="1">
    <citation type="submission" date="2016-10" db="EMBL/GenBank/DDBJ databases">
        <authorList>
            <person name="Varghese N."/>
            <person name="Submissions S."/>
        </authorList>
    </citation>
    <scope>NUCLEOTIDE SEQUENCE [LARGE SCALE GENOMIC DNA]</scope>
    <source>
        <strain evidence="8 9">MAR_2009_60</strain>
    </source>
</reference>
<evidence type="ECO:0000256" key="4">
    <source>
        <dbReference type="ARBA" id="ARBA00023326"/>
    </source>
</evidence>
<proteinExistence type="inferred from homology"/>
<keyword evidence="9" id="KW-1185">Reference proteome</keyword>
<accession>A0ABY0UGU3</accession>
<dbReference type="InterPro" id="IPR001000">
    <property type="entry name" value="GH10_dom"/>
</dbReference>
<gene>
    <name evidence="8" type="ORF">SAMN05192545_1806</name>
</gene>
<feature type="domain" description="GH10" evidence="7">
    <location>
        <begin position="39"/>
        <end position="381"/>
    </location>
</feature>
<dbReference type="InterPro" id="IPR031158">
    <property type="entry name" value="GH10_AS"/>
</dbReference>
<dbReference type="SMART" id="SM00633">
    <property type="entry name" value="Glyco_10"/>
    <property type="match status" value="1"/>
</dbReference>
<evidence type="ECO:0000313" key="8">
    <source>
        <dbReference type="EMBL" id="SDS66077.1"/>
    </source>
</evidence>
<feature type="active site" description="Nucleophile" evidence="5">
    <location>
        <position position="275"/>
    </location>
</feature>
<evidence type="ECO:0000256" key="2">
    <source>
        <dbReference type="ARBA" id="ARBA00023277"/>
    </source>
</evidence>
<dbReference type="PANTHER" id="PTHR31490">
    <property type="entry name" value="GLYCOSYL HYDROLASE"/>
    <property type="match status" value="1"/>
</dbReference>
<dbReference type="SUPFAM" id="SSF51445">
    <property type="entry name" value="(Trans)glycosidases"/>
    <property type="match status" value="1"/>
</dbReference>
<keyword evidence="1 6" id="KW-0378">Hydrolase</keyword>
<keyword evidence="3 6" id="KW-0326">Glycosidase</keyword>
<evidence type="ECO:0000256" key="3">
    <source>
        <dbReference type="ARBA" id="ARBA00023295"/>
    </source>
</evidence>
<evidence type="ECO:0000313" key="9">
    <source>
        <dbReference type="Proteomes" id="UP000199574"/>
    </source>
</evidence>
<name>A0ABY0UGU3_9FLAO</name>
<dbReference type="Proteomes" id="UP000199574">
    <property type="component" value="Chromosome I"/>
</dbReference>
<dbReference type="Pfam" id="PF00331">
    <property type="entry name" value="Glyco_hydro_10"/>
    <property type="match status" value="1"/>
</dbReference>
<organism evidence="8 9">
    <name type="scientific">Maribacter dokdonensis</name>
    <dbReference type="NCBI Taxonomy" id="320912"/>
    <lineage>
        <taxon>Bacteria</taxon>
        <taxon>Pseudomonadati</taxon>
        <taxon>Bacteroidota</taxon>
        <taxon>Flavobacteriia</taxon>
        <taxon>Flavobacteriales</taxon>
        <taxon>Flavobacteriaceae</taxon>
        <taxon>Maribacter</taxon>
    </lineage>
</organism>
<keyword evidence="4 6" id="KW-0624">Polysaccharide degradation</keyword>
<dbReference type="PRINTS" id="PR00134">
    <property type="entry name" value="GLHYDRLASE10"/>
</dbReference>
<evidence type="ECO:0000256" key="5">
    <source>
        <dbReference type="PROSITE-ProRule" id="PRU10061"/>
    </source>
</evidence>
<evidence type="ECO:0000256" key="6">
    <source>
        <dbReference type="RuleBase" id="RU361174"/>
    </source>
</evidence>
<dbReference type="PROSITE" id="PS51760">
    <property type="entry name" value="GH10_2"/>
    <property type="match status" value="1"/>
</dbReference>
<dbReference type="GeneID" id="90591268"/>
<sequence>MFHMKNNPSALFKKIKNLSFIALLFLMVNCADQKPPLPETKEVSLKESFADNFLIGAAVNDALISLKDSLGANLIKKEYNTITPENSMKWMYMEPQQGVFEFETADRYIDFSTKNNIAFIGHNLVWHSQLAEWVEKITSAEELNASLKNHVQTIAARYTGKIHGWDVVNEALNEDGTLRNSLFLEKLGPDYLVNSFKWAEEADPKAELYYNDYNMTHVEKRKGAIELVKMLQKEGVKIDGIGMQAHWGLEDPTLEQIETSILAYADLGIKVMMTELDITVLPNPWDLEGAEVSQNFEGSEQMNPYSDQLPDSVATQLAKRYKDIFELFVKHSDKISRVTFWGINDGHSWLNNWPIEKRTNYPLLFDRSYQPKAAYHSVLEIKQDSTH</sequence>
<evidence type="ECO:0000256" key="1">
    <source>
        <dbReference type="ARBA" id="ARBA00022801"/>
    </source>
</evidence>
<dbReference type="Gene3D" id="3.20.20.80">
    <property type="entry name" value="Glycosidases"/>
    <property type="match status" value="1"/>
</dbReference>
<dbReference type="PROSITE" id="PS00591">
    <property type="entry name" value="GH10_1"/>
    <property type="match status" value="1"/>
</dbReference>
<comment type="similarity">
    <text evidence="6">Belongs to the glycosyl hydrolase 10 (cellulase F) family.</text>
</comment>
<dbReference type="EMBL" id="LT629754">
    <property type="protein sequence ID" value="SDS66077.1"/>
    <property type="molecule type" value="Genomic_DNA"/>
</dbReference>
<dbReference type="InterPro" id="IPR017853">
    <property type="entry name" value="GH"/>
</dbReference>
<dbReference type="EC" id="3.2.1.8" evidence="6"/>
<comment type="catalytic activity">
    <reaction evidence="6">
        <text>Endohydrolysis of (1-&gt;4)-beta-D-xylosidic linkages in xylans.</text>
        <dbReference type="EC" id="3.2.1.8"/>
    </reaction>
</comment>
<dbReference type="InterPro" id="IPR044846">
    <property type="entry name" value="GH10"/>
</dbReference>
<dbReference type="PANTHER" id="PTHR31490:SF90">
    <property type="entry name" value="ENDO-1,4-BETA-XYLANASE A"/>
    <property type="match status" value="1"/>
</dbReference>
<keyword evidence="2 6" id="KW-0119">Carbohydrate metabolism</keyword>
<dbReference type="RefSeq" id="WP_244275775.1">
    <property type="nucleotide sequence ID" value="NZ_LT629754.1"/>
</dbReference>